<dbReference type="GO" id="GO:0016020">
    <property type="term" value="C:membrane"/>
    <property type="evidence" value="ECO:0007669"/>
    <property type="project" value="InterPro"/>
</dbReference>
<sequence length="589" mass="66979">MTIQLRYPKRISQKEDDEKSKWENLDNIMLDDWDDVASTYVSPGQKPGVFTISDFNFNIPDDARVSEVVIEHDFHKESSQRPIEIEPPLITLMIGEKEFEIYSFINADIYPADRSVTIPLEEVLGEDVKGDDFQIKFEFPENINKNGGLLFFDFVRVRLVFDIKRYLLTSGETNTYFPTEEEPIQLAVGDEFRYSLYFRNVNGVSTKRQEVKINIPEGLEILRYYFKASKINKLTDDDVDEELYEDEFDEKTLIWHPSVRGKGSAAIRLVLKCTSEGLKALSGYNENFGVTPNFYVEVHDKDFDSPPNLFDETTNVWGSELGDDEYYQLMNQDIVIDVDNVSMEFKKPQEKVDNLKEYCIKWVKRELKPKNKFKALDNVSFSVHKGERVGIIGFNGAGKSTILKILSGVLKPTSGEIHTYGTIAPLLELGAGFDHNYSGRENVFLNGAILGYSREFLESKYEEILEFSELEDFIDIPIKNYSSGMVAKLGFSVATIVEPDVLILDEVLSVGDVKFQKKSGDKLKSMMGSGVTVLLVSHATDNIRELCTRAIWLDHGKLVMDGDVDYVCDAYIEAAKKASEEELSGLQLQ</sequence>
<proteinExistence type="inferred from homology"/>
<dbReference type="InterPro" id="IPR027417">
    <property type="entry name" value="P-loop_NTPase"/>
</dbReference>
<evidence type="ECO:0000256" key="3">
    <source>
        <dbReference type="ARBA" id="ARBA00022741"/>
    </source>
</evidence>
<dbReference type="RefSeq" id="WP_058740230.1">
    <property type="nucleotide sequence ID" value="NZ_CP011266.1"/>
</dbReference>
<dbReference type="InterPro" id="IPR050683">
    <property type="entry name" value="Bact_Polysacc_Export_ATP-bd"/>
</dbReference>
<dbReference type="SMART" id="SM00382">
    <property type="entry name" value="AAA"/>
    <property type="match status" value="1"/>
</dbReference>
<name>A0A0U3EAQ8_9EURY</name>
<accession>A0A0U3EAQ8</accession>
<organism evidence="6 7">
    <name type="scientific">Methanobrevibacter millerae</name>
    <dbReference type="NCBI Taxonomy" id="230361"/>
    <lineage>
        <taxon>Archaea</taxon>
        <taxon>Methanobacteriati</taxon>
        <taxon>Methanobacteriota</taxon>
        <taxon>Methanomada group</taxon>
        <taxon>Methanobacteria</taxon>
        <taxon>Methanobacteriales</taxon>
        <taxon>Methanobacteriaceae</taxon>
        <taxon>Methanobrevibacter</taxon>
    </lineage>
</organism>
<dbReference type="PANTHER" id="PTHR46743">
    <property type="entry name" value="TEICHOIC ACIDS EXPORT ATP-BINDING PROTEIN TAGH"/>
    <property type="match status" value="1"/>
</dbReference>
<dbReference type="SUPFAM" id="SSF52540">
    <property type="entry name" value="P-loop containing nucleoside triphosphate hydrolases"/>
    <property type="match status" value="1"/>
</dbReference>
<dbReference type="PROSITE" id="PS50893">
    <property type="entry name" value="ABC_TRANSPORTER_2"/>
    <property type="match status" value="1"/>
</dbReference>
<dbReference type="PANTHER" id="PTHR46743:SF2">
    <property type="entry name" value="TEICHOIC ACIDS EXPORT ATP-BINDING PROTEIN TAGH"/>
    <property type="match status" value="1"/>
</dbReference>
<dbReference type="Proteomes" id="UP000067738">
    <property type="component" value="Chromosome"/>
</dbReference>
<reference evidence="6 7" key="1">
    <citation type="submission" date="2015-04" db="EMBL/GenBank/DDBJ databases">
        <title>The complete genome sequence of the rumen methanogen Methanobrevibacter millerae SM9.</title>
        <authorList>
            <person name="Leahy S.C."/>
            <person name="Kelly W.J."/>
            <person name="Pacheco D.M."/>
            <person name="Li D."/>
            <person name="Altermann E."/>
            <person name="Attwood G.T."/>
        </authorList>
    </citation>
    <scope>NUCLEOTIDE SEQUENCE [LARGE SCALE GENOMIC DNA]</scope>
    <source>
        <strain evidence="6 7">SM9</strain>
    </source>
</reference>
<dbReference type="KEGG" id="mmil:sm9_2276"/>
<dbReference type="OrthoDB" id="40048at2157"/>
<dbReference type="EMBL" id="CP011266">
    <property type="protein sequence ID" value="ALT70032.1"/>
    <property type="molecule type" value="Genomic_DNA"/>
</dbReference>
<gene>
    <name evidence="6" type="ORF">sm9_2276</name>
</gene>
<keyword evidence="3" id="KW-0547">Nucleotide-binding</keyword>
<evidence type="ECO:0000256" key="1">
    <source>
        <dbReference type="ARBA" id="ARBA00005417"/>
    </source>
</evidence>
<dbReference type="CDD" id="cd03220">
    <property type="entry name" value="ABC_KpsT_Wzt"/>
    <property type="match status" value="1"/>
</dbReference>
<keyword evidence="7" id="KW-1185">Reference proteome</keyword>
<evidence type="ECO:0000259" key="5">
    <source>
        <dbReference type="PROSITE" id="PS50893"/>
    </source>
</evidence>
<keyword evidence="4 6" id="KW-0067">ATP-binding</keyword>
<dbReference type="PATRIC" id="fig|230361.4.peg.2349"/>
<dbReference type="InterPro" id="IPR003439">
    <property type="entry name" value="ABC_transporter-like_ATP-bd"/>
</dbReference>
<evidence type="ECO:0000313" key="6">
    <source>
        <dbReference type="EMBL" id="ALT70032.1"/>
    </source>
</evidence>
<dbReference type="AlphaFoldDB" id="A0A0U3EAQ8"/>
<dbReference type="InterPro" id="IPR015860">
    <property type="entry name" value="ABC_transpr_TagH-like"/>
</dbReference>
<protein>
    <submittedName>
        <fullName evidence="6">Polysaccharide phosphate ABC transporter ATP-binding</fullName>
    </submittedName>
</protein>
<dbReference type="GO" id="GO:0005524">
    <property type="term" value="F:ATP binding"/>
    <property type="evidence" value="ECO:0007669"/>
    <property type="project" value="UniProtKB-KW"/>
</dbReference>
<dbReference type="Pfam" id="PF00005">
    <property type="entry name" value="ABC_tran"/>
    <property type="match status" value="1"/>
</dbReference>
<evidence type="ECO:0000256" key="2">
    <source>
        <dbReference type="ARBA" id="ARBA00022448"/>
    </source>
</evidence>
<feature type="domain" description="ABC transporter" evidence="5">
    <location>
        <begin position="350"/>
        <end position="580"/>
    </location>
</feature>
<comment type="similarity">
    <text evidence="1">Belongs to the ABC transporter superfamily.</text>
</comment>
<dbReference type="GeneID" id="26737234"/>
<dbReference type="GO" id="GO:0016887">
    <property type="term" value="F:ATP hydrolysis activity"/>
    <property type="evidence" value="ECO:0007669"/>
    <property type="project" value="InterPro"/>
</dbReference>
<dbReference type="Gene3D" id="3.40.50.300">
    <property type="entry name" value="P-loop containing nucleotide triphosphate hydrolases"/>
    <property type="match status" value="1"/>
</dbReference>
<evidence type="ECO:0000313" key="7">
    <source>
        <dbReference type="Proteomes" id="UP000067738"/>
    </source>
</evidence>
<dbReference type="GO" id="GO:0140359">
    <property type="term" value="F:ABC-type transporter activity"/>
    <property type="evidence" value="ECO:0007669"/>
    <property type="project" value="InterPro"/>
</dbReference>
<evidence type="ECO:0000256" key="4">
    <source>
        <dbReference type="ARBA" id="ARBA00022840"/>
    </source>
</evidence>
<dbReference type="InterPro" id="IPR003593">
    <property type="entry name" value="AAA+_ATPase"/>
</dbReference>
<keyword evidence="2" id="KW-0813">Transport</keyword>